<evidence type="ECO:0000313" key="2">
    <source>
        <dbReference type="Proteomes" id="UP000308600"/>
    </source>
</evidence>
<organism evidence="1 2">
    <name type="scientific">Pluteus cervinus</name>
    <dbReference type="NCBI Taxonomy" id="181527"/>
    <lineage>
        <taxon>Eukaryota</taxon>
        <taxon>Fungi</taxon>
        <taxon>Dikarya</taxon>
        <taxon>Basidiomycota</taxon>
        <taxon>Agaricomycotina</taxon>
        <taxon>Agaricomycetes</taxon>
        <taxon>Agaricomycetidae</taxon>
        <taxon>Agaricales</taxon>
        <taxon>Pluteineae</taxon>
        <taxon>Pluteaceae</taxon>
        <taxon>Pluteus</taxon>
    </lineage>
</organism>
<name>A0ACD3B4A4_9AGAR</name>
<reference evidence="1 2" key="1">
    <citation type="journal article" date="2019" name="Nat. Ecol. Evol.">
        <title>Megaphylogeny resolves global patterns of mushroom evolution.</title>
        <authorList>
            <person name="Varga T."/>
            <person name="Krizsan K."/>
            <person name="Foldi C."/>
            <person name="Dima B."/>
            <person name="Sanchez-Garcia M."/>
            <person name="Sanchez-Ramirez S."/>
            <person name="Szollosi G.J."/>
            <person name="Szarkandi J.G."/>
            <person name="Papp V."/>
            <person name="Albert L."/>
            <person name="Andreopoulos W."/>
            <person name="Angelini C."/>
            <person name="Antonin V."/>
            <person name="Barry K.W."/>
            <person name="Bougher N.L."/>
            <person name="Buchanan P."/>
            <person name="Buyck B."/>
            <person name="Bense V."/>
            <person name="Catcheside P."/>
            <person name="Chovatia M."/>
            <person name="Cooper J."/>
            <person name="Damon W."/>
            <person name="Desjardin D."/>
            <person name="Finy P."/>
            <person name="Geml J."/>
            <person name="Haridas S."/>
            <person name="Hughes K."/>
            <person name="Justo A."/>
            <person name="Karasinski D."/>
            <person name="Kautmanova I."/>
            <person name="Kiss B."/>
            <person name="Kocsube S."/>
            <person name="Kotiranta H."/>
            <person name="LaButti K.M."/>
            <person name="Lechner B.E."/>
            <person name="Liimatainen K."/>
            <person name="Lipzen A."/>
            <person name="Lukacs Z."/>
            <person name="Mihaltcheva S."/>
            <person name="Morgado L.N."/>
            <person name="Niskanen T."/>
            <person name="Noordeloos M.E."/>
            <person name="Ohm R.A."/>
            <person name="Ortiz-Santana B."/>
            <person name="Ovrebo C."/>
            <person name="Racz N."/>
            <person name="Riley R."/>
            <person name="Savchenko A."/>
            <person name="Shiryaev A."/>
            <person name="Soop K."/>
            <person name="Spirin V."/>
            <person name="Szebenyi C."/>
            <person name="Tomsovsky M."/>
            <person name="Tulloss R.E."/>
            <person name="Uehling J."/>
            <person name="Grigoriev I.V."/>
            <person name="Vagvolgyi C."/>
            <person name="Papp T."/>
            <person name="Martin F.M."/>
            <person name="Miettinen O."/>
            <person name="Hibbett D.S."/>
            <person name="Nagy L.G."/>
        </authorList>
    </citation>
    <scope>NUCLEOTIDE SEQUENCE [LARGE SCALE GENOMIC DNA]</scope>
    <source>
        <strain evidence="1 2">NL-1719</strain>
    </source>
</reference>
<accession>A0ACD3B4A4</accession>
<dbReference type="Proteomes" id="UP000308600">
    <property type="component" value="Unassembled WGS sequence"/>
</dbReference>
<protein>
    <submittedName>
        <fullName evidence="1">L domain-like protein</fullName>
    </submittedName>
</protein>
<keyword evidence="2" id="KW-1185">Reference proteome</keyword>
<evidence type="ECO:0000313" key="1">
    <source>
        <dbReference type="EMBL" id="TFK72913.1"/>
    </source>
</evidence>
<dbReference type="EMBL" id="ML208280">
    <property type="protein sequence ID" value="TFK72913.1"/>
    <property type="molecule type" value="Genomic_DNA"/>
</dbReference>
<gene>
    <name evidence="1" type="ORF">BDN72DRAFT_894361</name>
</gene>
<proteinExistence type="predicted"/>
<sequence>MEAPQTRTDLGQDKSTLSARVVLPQGVLPHDARASKSPEKSNRRDDDSDEDEDEDISHSPPPQEGDAPPDGDFLVDFADETEELDLIHSRIDSIATLHLPRFAPYLKKLCLRQNDISFLDPEVFEVLVNLEELDLYDNKVKHVGRALDKLDKLLVLDLSFNLLKSVPEGLDNLQALHTIYFVQNKISAISGLHASTTLRSLELGSNRLRKIEGLDALVNLEELWLGKNKLTKIENLGHLKSLKILAIQSNRIVKLEGLEELENLEQLYLSHNGIKRLEGLEKNVKLTTLDVSSNFVPALENISHLTNLEELWMSGNQIPNLLALDTELRSISTLRTIYLEANPCQTSDRTGYRRKVILALPQVTQIDATYVRVP</sequence>